<dbReference type="InterPro" id="IPR050796">
    <property type="entry name" value="SCF_F-box_component"/>
</dbReference>
<dbReference type="OrthoDB" id="5319261at2759"/>
<proteinExistence type="predicted"/>
<dbReference type="InterPro" id="IPR001810">
    <property type="entry name" value="F-box_dom"/>
</dbReference>
<comment type="caution">
    <text evidence="2">The sequence shown here is derived from an EMBL/GenBank/DDBJ whole genome shotgun (WGS) entry which is preliminary data.</text>
</comment>
<dbReference type="Gene3D" id="1.20.1280.50">
    <property type="match status" value="2"/>
</dbReference>
<dbReference type="InterPro" id="IPR036047">
    <property type="entry name" value="F-box-like_dom_sf"/>
</dbReference>
<feature type="non-terminal residue" evidence="2">
    <location>
        <position position="1"/>
    </location>
</feature>
<reference evidence="2 3" key="1">
    <citation type="journal article" date="2019" name="Sci. Rep.">
        <title>A high-quality genome of Eragrostis curvula grass provides insights into Poaceae evolution and supports new strategies to enhance forage quality.</title>
        <authorList>
            <person name="Carballo J."/>
            <person name="Santos B.A.C.M."/>
            <person name="Zappacosta D."/>
            <person name="Garbus I."/>
            <person name="Selva J.P."/>
            <person name="Gallo C.A."/>
            <person name="Diaz A."/>
            <person name="Albertini E."/>
            <person name="Caccamo M."/>
            <person name="Echenique V."/>
        </authorList>
    </citation>
    <scope>NUCLEOTIDE SEQUENCE [LARGE SCALE GENOMIC DNA]</scope>
    <source>
        <strain evidence="3">cv. Victoria</strain>
        <tissue evidence="2">Leaf</tissue>
    </source>
</reference>
<dbReference type="EMBL" id="RWGY01000034">
    <property type="protein sequence ID" value="TVU13449.1"/>
    <property type="molecule type" value="Genomic_DNA"/>
</dbReference>
<dbReference type="PANTHER" id="PTHR31672:SF13">
    <property type="entry name" value="F-BOX PROTEIN CPR30-LIKE"/>
    <property type="match status" value="1"/>
</dbReference>
<feature type="domain" description="F-box" evidence="1">
    <location>
        <begin position="14"/>
        <end position="55"/>
    </location>
</feature>
<gene>
    <name evidence="2" type="ORF">EJB05_40506</name>
</gene>
<name>A0A5J9TPY7_9POAL</name>
<dbReference type="Proteomes" id="UP000324897">
    <property type="component" value="Unassembled WGS sequence"/>
</dbReference>
<dbReference type="InterPro" id="IPR013187">
    <property type="entry name" value="F-box-assoc_dom_typ3"/>
</dbReference>
<dbReference type="Pfam" id="PF00646">
    <property type="entry name" value="F-box"/>
    <property type="match status" value="2"/>
</dbReference>
<dbReference type="AlphaFoldDB" id="A0A5J9TPY7"/>
<dbReference type="InterPro" id="IPR017451">
    <property type="entry name" value="F-box-assoc_interact_dom"/>
</dbReference>
<protein>
    <recommendedName>
        <fullName evidence="1">F-box domain-containing protein</fullName>
    </recommendedName>
</protein>
<dbReference type="CDD" id="cd22157">
    <property type="entry name" value="F-box_AtFBW1-like"/>
    <property type="match status" value="2"/>
</dbReference>
<dbReference type="SUPFAM" id="SSF81383">
    <property type="entry name" value="F-box domain"/>
    <property type="match status" value="2"/>
</dbReference>
<dbReference type="NCBIfam" id="TIGR01640">
    <property type="entry name" value="F_box_assoc_1"/>
    <property type="match status" value="1"/>
</dbReference>
<organism evidence="2 3">
    <name type="scientific">Eragrostis curvula</name>
    <name type="common">weeping love grass</name>
    <dbReference type="NCBI Taxonomy" id="38414"/>
    <lineage>
        <taxon>Eukaryota</taxon>
        <taxon>Viridiplantae</taxon>
        <taxon>Streptophyta</taxon>
        <taxon>Embryophyta</taxon>
        <taxon>Tracheophyta</taxon>
        <taxon>Spermatophyta</taxon>
        <taxon>Magnoliopsida</taxon>
        <taxon>Liliopsida</taxon>
        <taxon>Poales</taxon>
        <taxon>Poaceae</taxon>
        <taxon>PACMAD clade</taxon>
        <taxon>Chloridoideae</taxon>
        <taxon>Eragrostideae</taxon>
        <taxon>Eragrostidinae</taxon>
        <taxon>Eragrostis</taxon>
    </lineage>
</organism>
<evidence type="ECO:0000313" key="2">
    <source>
        <dbReference type="EMBL" id="TVU13449.1"/>
    </source>
</evidence>
<accession>A0A5J9TPY7</accession>
<dbReference type="Pfam" id="PF08268">
    <property type="entry name" value="FBA_3"/>
    <property type="match status" value="1"/>
</dbReference>
<sequence length="568" mass="63613">MPPPVAIIARASAVPNELLFFEILARLPLQSLARFKCVCRSWRDGIQNPVFLRRHLNFVSPDILFPRGAAANDGHRRMVNKYKVVRDYEQPERNRVRQNAMSPEKRRPITPPAAAVATAFPDELLFFEILARLPVPSLTRFKCVCRSWLAAIEDPTFVRRHLDTSARAALPPSVVVIPREDLSDSEYEETATSESAWPGGITHLIAPVHCDGLVALSTFTHQVFVCNPATKEFVELPPGSRDVNHDDLPAVALGFHPYRGRYFVARCFYRHRDGTVQDPEIDIGHEIFTLGDGKATWELTQDPPHAIGPDTPVCSREAIYWHGPANFLPPHHRMLRFGLRDETFDVVACPPPCCGGGSYTIVVDFAELDGKLCCVYKAAATAFEVWMAGDALRLEWSLRYRVDVASPLGFLLPVAAVGDEVFVALGFDWLGRYNVRSKVLERVVDLERAVKYGQCTASGPCSIMHYVINIGHEIFALGNGEGTWELTQDPPHAIGPDTPVCTREAIYWHGPVEFLQPHHRMLRFGLRDETFDVVACLPPGCARRFDRRRHGGAGREAVLRLRGRRHGV</sequence>
<dbReference type="SMART" id="SM00256">
    <property type="entry name" value="FBOX"/>
    <property type="match status" value="2"/>
</dbReference>
<dbReference type="PANTHER" id="PTHR31672">
    <property type="entry name" value="BNACNNG10540D PROTEIN"/>
    <property type="match status" value="1"/>
</dbReference>
<evidence type="ECO:0000259" key="1">
    <source>
        <dbReference type="SMART" id="SM00256"/>
    </source>
</evidence>
<dbReference type="Gramene" id="TVU13449">
    <property type="protein sequence ID" value="TVU13449"/>
    <property type="gene ID" value="EJB05_40506"/>
</dbReference>
<feature type="domain" description="F-box" evidence="1">
    <location>
        <begin position="120"/>
        <end position="161"/>
    </location>
</feature>
<keyword evidence="3" id="KW-1185">Reference proteome</keyword>
<evidence type="ECO:0000313" key="3">
    <source>
        <dbReference type="Proteomes" id="UP000324897"/>
    </source>
</evidence>